<reference evidence="1 2" key="1">
    <citation type="submission" date="2017-02" db="EMBL/GenBank/DDBJ databases">
        <authorList>
            <person name="Peterson S.W."/>
        </authorList>
    </citation>
    <scope>NUCLEOTIDE SEQUENCE [LARGE SCALE GENOMIC DNA]</scope>
    <source>
        <strain evidence="1 2">LMG 22410</strain>
    </source>
</reference>
<dbReference type="Proteomes" id="UP000195787">
    <property type="component" value="Unassembled WGS sequence"/>
</dbReference>
<accession>A0A1R4GGI2</accession>
<organism evidence="1 2">
    <name type="scientific">Agrococcus casei LMG 22410</name>
    <dbReference type="NCBI Taxonomy" id="1255656"/>
    <lineage>
        <taxon>Bacteria</taxon>
        <taxon>Bacillati</taxon>
        <taxon>Actinomycetota</taxon>
        <taxon>Actinomycetes</taxon>
        <taxon>Micrococcales</taxon>
        <taxon>Microbacteriaceae</taxon>
        <taxon>Agrococcus</taxon>
    </lineage>
</organism>
<sequence length="119" mass="12613">MTACQGANCPAIGWNDTLTVELTDKQDRITALELCFRGHCMSDEDLGDSPLAGVQATDLGNGTWQFDMGMWTPAAVLLRGLASDGTVANEYPIEPDWSVTDEVAPGCGGPATATVEMEF</sequence>
<evidence type="ECO:0000313" key="1">
    <source>
        <dbReference type="EMBL" id="SJM67318.1"/>
    </source>
</evidence>
<dbReference type="EMBL" id="FUHU01000044">
    <property type="protein sequence ID" value="SJM67318.1"/>
    <property type="molecule type" value="Genomic_DNA"/>
</dbReference>
<dbReference type="AlphaFoldDB" id="A0A1R4GGI2"/>
<protein>
    <submittedName>
        <fullName evidence="1">Uncharacterized protein</fullName>
    </submittedName>
</protein>
<name>A0A1R4GGI2_9MICO</name>
<gene>
    <name evidence="1" type="ORF">CZ674_11845</name>
</gene>
<keyword evidence="2" id="KW-1185">Reference proteome</keyword>
<proteinExistence type="predicted"/>
<evidence type="ECO:0000313" key="2">
    <source>
        <dbReference type="Proteomes" id="UP000195787"/>
    </source>
</evidence>